<dbReference type="SUPFAM" id="SSF47598">
    <property type="entry name" value="Ribbon-helix-helix"/>
    <property type="match status" value="1"/>
</dbReference>
<dbReference type="Pfam" id="PF03869">
    <property type="entry name" value="Arc"/>
    <property type="match status" value="1"/>
</dbReference>
<keyword evidence="3" id="KW-0238">DNA-binding</keyword>
<name>A0ABW3M7Y5_9PSEU</name>
<evidence type="ECO:0000313" key="4">
    <source>
        <dbReference type="Proteomes" id="UP001597045"/>
    </source>
</evidence>
<keyword evidence="4" id="KW-1185">Reference proteome</keyword>
<evidence type="ECO:0000256" key="1">
    <source>
        <dbReference type="SAM" id="MobiDB-lite"/>
    </source>
</evidence>
<dbReference type="InterPro" id="IPR010985">
    <property type="entry name" value="Ribbon_hlx_hlx"/>
</dbReference>
<organism evidence="3 4">
    <name type="scientific">Kibdelosporangium lantanae</name>
    <dbReference type="NCBI Taxonomy" id="1497396"/>
    <lineage>
        <taxon>Bacteria</taxon>
        <taxon>Bacillati</taxon>
        <taxon>Actinomycetota</taxon>
        <taxon>Actinomycetes</taxon>
        <taxon>Pseudonocardiales</taxon>
        <taxon>Pseudonocardiaceae</taxon>
        <taxon>Kibdelosporangium</taxon>
    </lineage>
</organism>
<dbReference type="EMBL" id="JBHTIS010000755">
    <property type="protein sequence ID" value="MFD1046698.1"/>
    <property type="molecule type" value="Genomic_DNA"/>
</dbReference>
<dbReference type="InterPro" id="IPR013321">
    <property type="entry name" value="Arc_rbn_hlx_hlx"/>
</dbReference>
<dbReference type="Gene3D" id="1.10.1220.10">
    <property type="entry name" value="Met repressor-like"/>
    <property type="match status" value="1"/>
</dbReference>
<dbReference type="Proteomes" id="UP001597045">
    <property type="component" value="Unassembled WGS sequence"/>
</dbReference>
<gene>
    <name evidence="3" type="ORF">ACFQ1S_14620</name>
</gene>
<accession>A0ABW3M7Y5</accession>
<sequence>MINFNVRFPEDVHARVRAQAAADRRSINSEILHLLEIALATVAPRTPDRPGGDPVFAAPLPGKPDSFPA</sequence>
<dbReference type="InterPro" id="IPR005569">
    <property type="entry name" value="Arc_DNA-bd_dom"/>
</dbReference>
<reference evidence="4" key="1">
    <citation type="journal article" date="2019" name="Int. J. Syst. Evol. Microbiol.">
        <title>The Global Catalogue of Microorganisms (GCM) 10K type strain sequencing project: providing services to taxonomists for standard genome sequencing and annotation.</title>
        <authorList>
            <consortium name="The Broad Institute Genomics Platform"/>
            <consortium name="The Broad Institute Genome Sequencing Center for Infectious Disease"/>
            <person name="Wu L."/>
            <person name="Ma J."/>
        </authorList>
    </citation>
    <scope>NUCLEOTIDE SEQUENCE [LARGE SCALE GENOMIC DNA]</scope>
    <source>
        <strain evidence="4">JCM 31486</strain>
    </source>
</reference>
<protein>
    <submittedName>
        <fullName evidence="3">Arc family DNA-binding protein</fullName>
    </submittedName>
</protein>
<proteinExistence type="predicted"/>
<dbReference type="GO" id="GO:0003677">
    <property type="term" value="F:DNA binding"/>
    <property type="evidence" value="ECO:0007669"/>
    <property type="project" value="UniProtKB-KW"/>
</dbReference>
<comment type="caution">
    <text evidence="3">The sequence shown here is derived from an EMBL/GenBank/DDBJ whole genome shotgun (WGS) entry which is preliminary data.</text>
</comment>
<feature type="region of interest" description="Disordered" evidence="1">
    <location>
        <begin position="44"/>
        <end position="69"/>
    </location>
</feature>
<feature type="domain" description="Arc-like DNA binding" evidence="2">
    <location>
        <begin position="3"/>
        <end position="39"/>
    </location>
</feature>
<evidence type="ECO:0000313" key="3">
    <source>
        <dbReference type="EMBL" id="MFD1046698.1"/>
    </source>
</evidence>
<evidence type="ECO:0000259" key="2">
    <source>
        <dbReference type="Pfam" id="PF03869"/>
    </source>
</evidence>